<proteinExistence type="predicted"/>
<name>A0ABN5XIP0_9EURY</name>
<accession>A0ABN5XIP0</accession>
<sequence length="96" mass="9610">MDGWMHGICVQLPGTLDRGGIAPGGGADGEGGASPLPCLHLTSLLLKLAMLAFPHPTRASRSSPAPKGAGAVRGDIPTKAVGGVSDCGIDRVREAI</sequence>
<dbReference type="Proteomes" id="UP000824969">
    <property type="component" value="Chromosome"/>
</dbReference>
<dbReference type="EMBL" id="AP019781">
    <property type="protein sequence ID" value="BBL68545.1"/>
    <property type="molecule type" value="Genomic_DNA"/>
</dbReference>
<feature type="region of interest" description="Disordered" evidence="1">
    <location>
        <begin position="56"/>
        <end position="76"/>
    </location>
</feature>
<keyword evidence="3" id="KW-1185">Reference proteome</keyword>
<evidence type="ECO:0000313" key="3">
    <source>
        <dbReference type="Proteomes" id="UP000824969"/>
    </source>
</evidence>
<organism evidence="2 3">
    <name type="scientific">Methanoculleus chikugoensis</name>
    <dbReference type="NCBI Taxonomy" id="118126"/>
    <lineage>
        <taxon>Archaea</taxon>
        <taxon>Methanobacteriati</taxon>
        <taxon>Methanobacteriota</taxon>
        <taxon>Stenosarchaea group</taxon>
        <taxon>Methanomicrobia</taxon>
        <taxon>Methanomicrobiales</taxon>
        <taxon>Methanomicrobiaceae</taxon>
        <taxon>Methanoculleus</taxon>
    </lineage>
</organism>
<evidence type="ECO:0000256" key="1">
    <source>
        <dbReference type="SAM" id="MobiDB-lite"/>
    </source>
</evidence>
<gene>
    <name evidence="2" type="ORF">MchiMG62_17260</name>
</gene>
<protein>
    <submittedName>
        <fullName evidence="2">Uncharacterized protein</fullName>
    </submittedName>
</protein>
<evidence type="ECO:0000313" key="2">
    <source>
        <dbReference type="EMBL" id="BBL68545.1"/>
    </source>
</evidence>
<reference evidence="2 3" key="1">
    <citation type="submission" date="2019-06" db="EMBL/GenBank/DDBJ databases">
        <title>Complete genome sequence of Methanoculleus chikugoensis strain MG62.</title>
        <authorList>
            <person name="Asakawa S."/>
            <person name="Dianou D."/>
        </authorList>
    </citation>
    <scope>NUCLEOTIDE SEQUENCE [LARGE SCALE GENOMIC DNA]</scope>
    <source>
        <strain evidence="2 3">MG62</strain>
    </source>
</reference>